<proteinExistence type="predicted"/>
<dbReference type="Proteomes" id="UP000198362">
    <property type="component" value="Unassembled WGS sequence"/>
</dbReference>
<evidence type="ECO:0000313" key="2">
    <source>
        <dbReference type="Proteomes" id="UP000198362"/>
    </source>
</evidence>
<keyword evidence="2" id="KW-1185">Reference proteome</keyword>
<accession>A0A239H1A8</accession>
<dbReference type="AlphaFoldDB" id="A0A239H1A8"/>
<organism evidence="1 2">
    <name type="scientific">Asanoa hainanensis</name>
    <dbReference type="NCBI Taxonomy" id="560556"/>
    <lineage>
        <taxon>Bacteria</taxon>
        <taxon>Bacillati</taxon>
        <taxon>Actinomycetota</taxon>
        <taxon>Actinomycetes</taxon>
        <taxon>Micromonosporales</taxon>
        <taxon>Micromonosporaceae</taxon>
        <taxon>Asanoa</taxon>
    </lineage>
</organism>
<gene>
    <name evidence="1" type="ORF">SAMN05421812_101644</name>
</gene>
<protein>
    <submittedName>
        <fullName evidence="1">Uncharacterized protein</fullName>
    </submittedName>
</protein>
<dbReference type="EMBL" id="FZPH01000001">
    <property type="protein sequence ID" value="SNS74962.1"/>
    <property type="molecule type" value="Genomic_DNA"/>
</dbReference>
<evidence type="ECO:0000313" key="1">
    <source>
        <dbReference type="EMBL" id="SNS74962.1"/>
    </source>
</evidence>
<sequence length="188" mass="21167">MASSAFHKWVQDGRPWRDARPIAETKVLLKAAHPNTVVGVPVLTLTMGGIQCDAAHLEAATPKDHTPYSTDQWPDPLPKRPGGYVVCAIDYMDDTGGLDCDALFPRWIEDCKAGRRPWTKYLIWQGKSYGVRTDWKPFDAAGHFDHIHESVRTDWIAKSIGSYNPFADSLRLREDEVRVLLAQEMGAY</sequence>
<name>A0A239H1A8_9ACTN</name>
<reference evidence="1 2" key="1">
    <citation type="submission" date="2017-06" db="EMBL/GenBank/DDBJ databases">
        <authorList>
            <person name="Kim H.J."/>
            <person name="Triplett B.A."/>
        </authorList>
    </citation>
    <scope>NUCLEOTIDE SEQUENCE [LARGE SCALE GENOMIC DNA]</scope>
    <source>
        <strain evidence="1 2">CGMCC 4.5593</strain>
    </source>
</reference>